<comment type="caution">
    <text evidence="2">The sequence shown here is derived from an EMBL/GenBank/DDBJ whole genome shotgun (WGS) entry which is preliminary data.</text>
</comment>
<evidence type="ECO:0000313" key="3">
    <source>
        <dbReference type="Proteomes" id="UP000613840"/>
    </source>
</evidence>
<feature type="domain" description="Aminoglycoside phosphotransferase" evidence="1">
    <location>
        <begin position="41"/>
        <end position="212"/>
    </location>
</feature>
<proteinExistence type="predicted"/>
<evidence type="ECO:0000313" key="2">
    <source>
        <dbReference type="EMBL" id="GGL84016.1"/>
    </source>
</evidence>
<dbReference type="Proteomes" id="UP000613840">
    <property type="component" value="Unassembled WGS sequence"/>
</dbReference>
<reference evidence="2" key="2">
    <citation type="submission" date="2020-09" db="EMBL/GenBank/DDBJ databases">
        <authorList>
            <person name="Sun Q."/>
            <person name="Zhou Y."/>
        </authorList>
    </citation>
    <scope>NUCLEOTIDE SEQUENCE</scope>
    <source>
        <strain evidence="2">CGMCC 4.7306</strain>
    </source>
</reference>
<dbReference type="InterPro" id="IPR002575">
    <property type="entry name" value="Aminoglycoside_PTrfase"/>
</dbReference>
<evidence type="ECO:0000259" key="1">
    <source>
        <dbReference type="Pfam" id="PF01636"/>
    </source>
</evidence>
<dbReference type="RefSeq" id="WP_188898631.1">
    <property type="nucleotide sequence ID" value="NZ_BMMZ01000023.1"/>
</dbReference>
<dbReference type="EMBL" id="BMMZ01000023">
    <property type="protein sequence ID" value="GGL84016.1"/>
    <property type="molecule type" value="Genomic_DNA"/>
</dbReference>
<dbReference type="SUPFAM" id="SSF56112">
    <property type="entry name" value="Protein kinase-like (PK-like)"/>
    <property type="match status" value="1"/>
</dbReference>
<gene>
    <name evidence="2" type="ORF">GCM10011575_47820</name>
</gene>
<keyword evidence="3" id="KW-1185">Reference proteome</keyword>
<dbReference type="InterPro" id="IPR011009">
    <property type="entry name" value="Kinase-like_dom_sf"/>
</dbReference>
<protein>
    <recommendedName>
        <fullName evidence="1">Aminoglycoside phosphotransferase domain-containing protein</fullName>
    </recommendedName>
</protein>
<organism evidence="2 3">
    <name type="scientific">Microlunatus endophyticus</name>
    <dbReference type="NCBI Taxonomy" id="1716077"/>
    <lineage>
        <taxon>Bacteria</taxon>
        <taxon>Bacillati</taxon>
        <taxon>Actinomycetota</taxon>
        <taxon>Actinomycetes</taxon>
        <taxon>Propionibacteriales</taxon>
        <taxon>Propionibacteriaceae</taxon>
        <taxon>Microlunatus</taxon>
    </lineage>
</organism>
<dbReference type="Gene3D" id="3.90.1200.10">
    <property type="match status" value="1"/>
</dbReference>
<dbReference type="AlphaFoldDB" id="A0A917SJV5"/>
<dbReference type="Pfam" id="PF01636">
    <property type="entry name" value="APH"/>
    <property type="match status" value="1"/>
</dbReference>
<accession>A0A917SJV5</accession>
<name>A0A917SJV5_9ACTN</name>
<sequence>MRGKLEFRDSENPWSPIDVIAEINARTGAGLELIGLDDQTGGTSSAAYARQRATGAEFAITRTSASLTEMLHTATVLELARSAGCPVPQHLHTVELPDGYVAIVQQRLPGRRPRRVDANTVDAMVATNNQFAGLLSERSDIPAPAAFAAPRISLWNATLGRYSSRSQRLMDRCHSGSSSMTGDDLVHLDYSLGNVLYDTPYHVSGVVDWNRGVARGDRWYALIGTQVNMVAEAGMYGVTAEAIDRIDQILNTELDDQTRAQYRERWYLDNAHRSILGRFPADRIEQDLDLVEQHQA</sequence>
<reference evidence="2" key="1">
    <citation type="journal article" date="2014" name="Int. J. Syst. Evol. Microbiol.">
        <title>Complete genome sequence of Corynebacterium casei LMG S-19264T (=DSM 44701T), isolated from a smear-ripened cheese.</title>
        <authorList>
            <consortium name="US DOE Joint Genome Institute (JGI-PGF)"/>
            <person name="Walter F."/>
            <person name="Albersmeier A."/>
            <person name="Kalinowski J."/>
            <person name="Ruckert C."/>
        </authorList>
    </citation>
    <scope>NUCLEOTIDE SEQUENCE</scope>
    <source>
        <strain evidence="2">CGMCC 4.7306</strain>
    </source>
</reference>